<reference evidence="1" key="1">
    <citation type="book" date="2014" name="THE 24TH EUROPEAN CONGRESS OF CLINICAL MICROBIOLOGY AND INFECTIOUS DISEASES" publisher="ECCMID 2014" city="Barcelona, Spain">
        <title>Identification of resistance genes in three multidrug-resistant Bacteroides fragilis isolates by whole genome sequencing.</title>
        <editorList>
            <person name="Unknown"/>
            <person name="A."/>
        </editorList>
        <authorList>
            <person name="Sydenham T.V."/>
            <person name="Hasman H."/>
            <person name="Wang M."/>
            <person name="Soki J."/>
            <person name="Nagy E."/>
            <person name="Justesen U.S."/>
        </authorList>
    </citation>
    <scope>NUCLEOTIDE SEQUENCE</scope>
    <source>
        <strain evidence="1">DCMOUH0018B</strain>
    </source>
</reference>
<evidence type="ECO:0000313" key="1">
    <source>
        <dbReference type="EMBL" id="KFX74899.1"/>
    </source>
</evidence>
<protein>
    <submittedName>
        <fullName evidence="1">Uncharacterized protein</fullName>
    </submittedName>
</protein>
<name>A0A081UJX3_BACFG</name>
<proteinExistence type="predicted"/>
<dbReference type="PATRIC" id="fig|817.51.peg.4325"/>
<gene>
    <name evidence="1" type="ORF">EE52_0210020</name>
</gene>
<accession>A0A081UJX3</accession>
<sequence>MFLYLSADWFAKAFLLLAIKREPGVTPGQSRCCEALIQTFRSDTLLPLARVSREGVRNGS</sequence>
<dbReference type="EMBL" id="JMZZ02000107">
    <property type="protein sequence ID" value="KFX74899.1"/>
    <property type="molecule type" value="Genomic_DNA"/>
</dbReference>
<reference evidence="1" key="2">
    <citation type="submission" date="2014-07" db="EMBL/GenBank/DDBJ databases">
        <title>Genetics and epidemiology of antimicrobial resistance in B. fragilis group.</title>
        <authorList>
            <person name="Sydenham T.V."/>
            <person name="Hasman H."/>
            <person name="Kemp M."/>
            <person name="Justesen U.S."/>
        </authorList>
    </citation>
    <scope>NUCLEOTIDE SEQUENCE [LARGE SCALE GENOMIC DNA]</scope>
    <source>
        <strain evidence="1">DCMOUH0018B</strain>
    </source>
</reference>
<dbReference type="AlphaFoldDB" id="A0A081UJX3"/>
<comment type="caution">
    <text evidence="1">The sequence shown here is derived from an EMBL/GenBank/DDBJ whole genome shotgun (WGS) entry which is preliminary data.</text>
</comment>
<organism evidence="1">
    <name type="scientific">Bacteroides fragilis</name>
    <dbReference type="NCBI Taxonomy" id="817"/>
    <lineage>
        <taxon>Bacteria</taxon>
        <taxon>Pseudomonadati</taxon>
        <taxon>Bacteroidota</taxon>
        <taxon>Bacteroidia</taxon>
        <taxon>Bacteroidales</taxon>
        <taxon>Bacteroidaceae</taxon>
        <taxon>Bacteroides</taxon>
    </lineage>
</organism>